<evidence type="ECO:0000256" key="10">
    <source>
        <dbReference type="SAM" id="MobiDB-lite"/>
    </source>
</evidence>
<name>A0A8X7VZ40_BRACI</name>
<evidence type="ECO:0000256" key="4">
    <source>
        <dbReference type="ARBA" id="ARBA00022833"/>
    </source>
</evidence>
<keyword evidence="4" id="KW-0862">Zinc</keyword>
<dbReference type="OrthoDB" id="514967at2759"/>
<dbReference type="SUPFAM" id="SSF103612">
    <property type="entry name" value="SBT domain"/>
    <property type="match status" value="1"/>
</dbReference>
<dbReference type="Pfam" id="PF03110">
    <property type="entry name" value="SBP"/>
    <property type="match status" value="1"/>
</dbReference>
<keyword evidence="3 9" id="KW-0863">Zinc-finger</keyword>
<reference evidence="12 13" key="1">
    <citation type="submission" date="2020-02" db="EMBL/GenBank/DDBJ databases">
        <authorList>
            <person name="Ma Q."/>
            <person name="Huang Y."/>
            <person name="Song X."/>
            <person name="Pei D."/>
        </authorList>
    </citation>
    <scope>NUCLEOTIDE SEQUENCE [LARGE SCALE GENOMIC DNA]</scope>
    <source>
        <strain evidence="12">Sxm20200214</strain>
        <tissue evidence="12">Leaf</tissue>
    </source>
</reference>
<dbReference type="InterPro" id="IPR004333">
    <property type="entry name" value="SBP_dom"/>
</dbReference>
<dbReference type="Proteomes" id="UP000886595">
    <property type="component" value="Unassembled WGS sequence"/>
</dbReference>
<evidence type="ECO:0000256" key="9">
    <source>
        <dbReference type="PROSITE-ProRule" id="PRU00470"/>
    </source>
</evidence>
<proteinExistence type="predicted"/>
<organism evidence="12 13">
    <name type="scientific">Brassica carinata</name>
    <name type="common">Ethiopian mustard</name>
    <name type="synonym">Abyssinian cabbage</name>
    <dbReference type="NCBI Taxonomy" id="52824"/>
    <lineage>
        <taxon>Eukaryota</taxon>
        <taxon>Viridiplantae</taxon>
        <taxon>Streptophyta</taxon>
        <taxon>Embryophyta</taxon>
        <taxon>Tracheophyta</taxon>
        <taxon>Spermatophyta</taxon>
        <taxon>Magnoliopsida</taxon>
        <taxon>eudicotyledons</taxon>
        <taxon>Gunneridae</taxon>
        <taxon>Pentapetalae</taxon>
        <taxon>rosids</taxon>
        <taxon>malvids</taxon>
        <taxon>Brassicales</taxon>
        <taxon>Brassicaceae</taxon>
        <taxon>Brassiceae</taxon>
        <taxon>Brassica</taxon>
    </lineage>
</organism>
<dbReference type="InterPro" id="IPR036893">
    <property type="entry name" value="SBP_sf"/>
</dbReference>
<dbReference type="GO" id="GO:0008270">
    <property type="term" value="F:zinc ion binding"/>
    <property type="evidence" value="ECO:0007669"/>
    <property type="project" value="UniProtKB-KW"/>
</dbReference>
<evidence type="ECO:0000313" key="12">
    <source>
        <dbReference type="EMBL" id="KAG2320778.1"/>
    </source>
</evidence>
<dbReference type="GO" id="GO:0003677">
    <property type="term" value="F:DNA binding"/>
    <property type="evidence" value="ECO:0007669"/>
    <property type="project" value="UniProtKB-KW"/>
</dbReference>
<evidence type="ECO:0000256" key="1">
    <source>
        <dbReference type="ARBA" id="ARBA00004123"/>
    </source>
</evidence>
<protein>
    <recommendedName>
        <fullName evidence="11">SBP-type domain-containing protein</fullName>
    </recommendedName>
</protein>
<dbReference type="PANTHER" id="PTHR31251:SF145">
    <property type="entry name" value="SQUAMOSA PROMOTER-BINDING-LIKE PROTEIN 11"/>
    <property type="match status" value="1"/>
</dbReference>
<keyword evidence="6" id="KW-0238">DNA-binding</keyword>
<keyword evidence="8" id="KW-0539">Nucleus</keyword>
<dbReference type="FunFam" id="4.10.1100.10:FF:000001">
    <property type="entry name" value="Squamosa promoter-binding-like protein 14"/>
    <property type="match status" value="1"/>
</dbReference>
<sequence>MDCNMRSPFLWDLESLILPNPSESENDKKQLITTTEWETEKGEGIESIFPCFNGLDRVSNCSTTSLWHTPVSKSSQSTSTNTSSPQAKQCMLASESSPGDSCSNIDLVQAKASAASAESDLSLKLGKRTYSEELWGRDNNNDTAAVSVKLLTPPSVVARKKSKSCGQSMQVPRCQIDGCELDLSSAKDYHRKHRVCENHSKCPKVTVSGQERRFCQQCSRFHAVSEFDETKRSCRKRLSHHNARRRKPQGVFPFNPDRVYDRRQHTNMLWNRLSLNTRSEEKFAWDTPYDTKPTQTESGFTLSFQRGNGSEQQLFASSNQCLSAHQTSSGFSAGKPKFQLHGQGVGEYSGVLHETQDFHRALSLLSTSSDHLVQPHAQPLSLLFSYDGVPK</sequence>
<dbReference type="PANTHER" id="PTHR31251">
    <property type="entry name" value="SQUAMOSA PROMOTER-BINDING-LIKE PROTEIN 4"/>
    <property type="match status" value="1"/>
</dbReference>
<evidence type="ECO:0000256" key="5">
    <source>
        <dbReference type="ARBA" id="ARBA00023015"/>
    </source>
</evidence>
<accession>A0A8X7VZ40</accession>
<feature type="region of interest" description="Disordered" evidence="10">
    <location>
        <begin position="69"/>
        <end position="95"/>
    </location>
</feature>
<evidence type="ECO:0000256" key="2">
    <source>
        <dbReference type="ARBA" id="ARBA00022723"/>
    </source>
</evidence>
<keyword evidence="13" id="KW-1185">Reference proteome</keyword>
<feature type="compositionally biased region" description="Low complexity" evidence="10">
    <location>
        <begin position="72"/>
        <end position="84"/>
    </location>
</feature>
<evidence type="ECO:0000256" key="7">
    <source>
        <dbReference type="ARBA" id="ARBA00023163"/>
    </source>
</evidence>
<dbReference type="Gene3D" id="4.10.1100.10">
    <property type="entry name" value="Transcription factor, SBP-box domain"/>
    <property type="match status" value="1"/>
</dbReference>
<keyword evidence="5" id="KW-0805">Transcription regulation</keyword>
<dbReference type="PROSITE" id="PS51141">
    <property type="entry name" value="ZF_SBP"/>
    <property type="match status" value="1"/>
</dbReference>
<evidence type="ECO:0000259" key="11">
    <source>
        <dbReference type="PROSITE" id="PS51141"/>
    </source>
</evidence>
<comment type="subcellular location">
    <subcellularLocation>
        <location evidence="1">Nucleus</location>
    </subcellularLocation>
</comment>
<evidence type="ECO:0000256" key="6">
    <source>
        <dbReference type="ARBA" id="ARBA00023125"/>
    </source>
</evidence>
<dbReference type="EMBL" id="JAAMPC010000003">
    <property type="protein sequence ID" value="KAG2320778.1"/>
    <property type="molecule type" value="Genomic_DNA"/>
</dbReference>
<dbReference type="InterPro" id="IPR044817">
    <property type="entry name" value="SBP-like"/>
</dbReference>
<comment type="caution">
    <text evidence="12">The sequence shown here is derived from an EMBL/GenBank/DDBJ whole genome shotgun (WGS) entry which is preliminary data.</text>
</comment>
<dbReference type="AlphaFoldDB" id="A0A8X7VZ40"/>
<keyword evidence="2" id="KW-0479">Metal-binding</keyword>
<dbReference type="GO" id="GO:0005634">
    <property type="term" value="C:nucleus"/>
    <property type="evidence" value="ECO:0007669"/>
    <property type="project" value="UniProtKB-SubCell"/>
</dbReference>
<feature type="domain" description="SBP-type" evidence="11">
    <location>
        <begin position="171"/>
        <end position="248"/>
    </location>
</feature>
<evidence type="ECO:0000256" key="8">
    <source>
        <dbReference type="ARBA" id="ARBA00023242"/>
    </source>
</evidence>
<keyword evidence="7" id="KW-0804">Transcription</keyword>
<evidence type="ECO:0000256" key="3">
    <source>
        <dbReference type="ARBA" id="ARBA00022771"/>
    </source>
</evidence>
<gene>
    <name evidence="12" type="ORF">Bca52824_013991</name>
</gene>
<evidence type="ECO:0000313" key="13">
    <source>
        <dbReference type="Proteomes" id="UP000886595"/>
    </source>
</evidence>